<dbReference type="EMBL" id="BPVZ01000014">
    <property type="protein sequence ID" value="GKU99310.1"/>
    <property type="molecule type" value="Genomic_DNA"/>
</dbReference>
<keyword evidence="1" id="KW-0732">Signal</keyword>
<name>A0AAV5IL22_9ROSI</name>
<dbReference type="Proteomes" id="UP001054252">
    <property type="component" value="Unassembled WGS sequence"/>
</dbReference>
<proteinExistence type="predicted"/>
<gene>
    <name evidence="2" type="ORF">SLEP1_g12178</name>
    <name evidence="3" type="ORF">SLEP1_g45965</name>
</gene>
<sequence>MAWRRWGLSLTCFSSASCDTARIIIRVVLQDAGKCKLETHTHPRS</sequence>
<protein>
    <submittedName>
        <fullName evidence="2">Uncharacterized protein</fullName>
    </submittedName>
</protein>
<comment type="caution">
    <text evidence="2">The sequence shown here is derived from an EMBL/GenBank/DDBJ whole genome shotgun (WGS) entry which is preliminary data.</text>
</comment>
<accession>A0AAV5IL22</accession>
<feature type="signal peptide" evidence="1">
    <location>
        <begin position="1"/>
        <end position="18"/>
    </location>
</feature>
<dbReference type="PROSITE" id="PS51257">
    <property type="entry name" value="PROKAR_LIPOPROTEIN"/>
    <property type="match status" value="1"/>
</dbReference>
<dbReference type="EMBL" id="BPVZ01000125">
    <property type="protein sequence ID" value="GKV38007.1"/>
    <property type="molecule type" value="Genomic_DNA"/>
</dbReference>
<keyword evidence="4" id="KW-1185">Reference proteome</keyword>
<organism evidence="2 4">
    <name type="scientific">Rubroshorea leprosula</name>
    <dbReference type="NCBI Taxonomy" id="152421"/>
    <lineage>
        <taxon>Eukaryota</taxon>
        <taxon>Viridiplantae</taxon>
        <taxon>Streptophyta</taxon>
        <taxon>Embryophyta</taxon>
        <taxon>Tracheophyta</taxon>
        <taxon>Spermatophyta</taxon>
        <taxon>Magnoliopsida</taxon>
        <taxon>eudicotyledons</taxon>
        <taxon>Gunneridae</taxon>
        <taxon>Pentapetalae</taxon>
        <taxon>rosids</taxon>
        <taxon>malvids</taxon>
        <taxon>Malvales</taxon>
        <taxon>Dipterocarpaceae</taxon>
        <taxon>Rubroshorea</taxon>
    </lineage>
</organism>
<evidence type="ECO:0000256" key="1">
    <source>
        <dbReference type="SAM" id="SignalP"/>
    </source>
</evidence>
<evidence type="ECO:0000313" key="4">
    <source>
        <dbReference type="Proteomes" id="UP001054252"/>
    </source>
</evidence>
<feature type="chain" id="PRO_5044714644" evidence="1">
    <location>
        <begin position="19"/>
        <end position="45"/>
    </location>
</feature>
<evidence type="ECO:0000313" key="3">
    <source>
        <dbReference type="EMBL" id="GKV38007.1"/>
    </source>
</evidence>
<dbReference type="AlphaFoldDB" id="A0AAV5IL22"/>
<evidence type="ECO:0000313" key="2">
    <source>
        <dbReference type="EMBL" id="GKU99310.1"/>
    </source>
</evidence>
<reference evidence="2 4" key="1">
    <citation type="journal article" date="2021" name="Commun. Biol.">
        <title>The genome of Shorea leprosula (Dipterocarpaceae) highlights the ecological relevance of drought in aseasonal tropical rainforests.</title>
        <authorList>
            <person name="Ng K.K.S."/>
            <person name="Kobayashi M.J."/>
            <person name="Fawcett J.A."/>
            <person name="Hatakeyama M."/>
            <person name="Paape T."/>
            <person name="Ng C.H."/>
            <person name="Ang C.C."/>
            <person name="Tnah L.H."/>
            <person name="Lee C.T."/>
            <person name="Nishiyama T."/>
            <person name="Sese J."/>
            <person name="O'Brien M.J."/>
            <person name="Copetti D."/>
            <person name="Mohd Noor M.I."/>
            <person name="Ong R.C."/>
            <person name="Putra M."/>
            <person name="Sireger I.Z."/>
            <person name="Indrioko S."/>
            <person name="Kosugi Y."/>
            <person name="Izuno A."/>
            <person name="Isagi Y."/>
            <person name="Lee S.L."/>
            <person name="Shimizu K.K."/>
        </authorList>
    </citation>
    <scope>NUCLEOTIDE SEQUENCE [LARGE SCALE GENOMIC DNA]</scope>
    <source>
        <strain evidence="2">214</strain>
    </source>
</reference>